<feature type="domain" description="Rhodanese" evidence="1">
    <location>
        <begin position="34"/>
        <end position="125"/>
    </location>
</feature>
<dbReference type="InterPro" id="IPR001763">
    <property type="entry name" value="Rhodanese-like_dom"/>
</dbReference>
<reference evidence="2 3" key="1">
    <citation type="journal article" date="2017" name="ISME J.">
        <title>Energy and carbon metabolisms in a deep terrestrial subsurface fluid microbial community.</title>
        <authorList>
            <person name="Momper L."/>
            <person name="Jungbluth S.P."/>
            <person name="Lee M.D."/>
            <person name="Amend J.P."/>
        </authorList>
    </citation>
    <scope>NUCLEOTIDE SEQUENCE [LARGE SCALE GENOMIC DNA]</scope>
    <source>
        <strain evidence="2">SURF_26</strain>
    </source>
</reference>
<protein>
    <submittedName>
        <fullName evidence="2">Rhodanese-like domain-containing protein</fullName>
    </submittedName>
</protein>
<dbReference type="SUPFAM" id="SSF52821">
    <property type="entry name" value="Rhodanese/Cell cycle control phosphatase"/>
    <property type="match status" value="1"/>
</dbReference>
<name>A0A3A4RA21_9BACT</name>
<comment type="caution">
    <text evidence="2">The sequence shown here is derived from an EMBL/GenBank/DDBJ whole genome shotgun (WGS) entry which is preliminary data.</text>
</comment>
<dbReference type="InterPro" id="IPR050229">
    <property type="entry name" value="GlpE_sulfurtransferase"/>
</dbReference>
<dbReference type="AlphaFoldDB" id="A0A3A4RA21"/>
<dbReference type="CDD" id="cd00158">
    <property type="entry name" value="RHOD"/>
    <property type="match status" value="1"/>
</dbReference>
<dbReference type="PANTHER" id="PTHR43031:SF1">
    <property type="entry name" value="PYRIDINE NUCLEOTIDE-DISULPHIDE OXIDOREDUCTASE"/>
    <property type="match status" value="1"/>
</dbReference>
<dbReference type="SMART" id="SM00450">
    <property type="entry name" value="RHOD"/>
    <property type="match status" value="1"/>
</dbReference>
<evidence type="ECO:0000259" key="1">
    <source>
        <dbReference type="PROSITE" id="PS50206"/>
    </source>
</evidence>
<sequence length="127" mass="14363">MAKSVFDEVYGDATISDDDVRMITYEQFMCIRDCGEDYKLLDVLSEESYGQGHIKDSISFPVSDINGETAKQKLNKDDNIIVYCASQYCSASTRAAKKLSELGYKVLDFKGGLEEFQMRGNRLLILF</sequence>
<accession>A0A3A4RA21</accession>
<evidence type="ECO:0000313" key="3">
    <source>
        <dbReference type="Proteomes" id="UP000266426"/>
    </source>
</evidence>
<evidence type="ECO:0000313" key="2">
    <source>
        <dbReference type="EMBL" id="RJP61382.1"/>
    </source>
</evidence>
<dbReference type="Proteomes" id="UP000266426">
    <property type="component" value="Unassembled WGS sequence"/>
</dbReference>
<dbReference type="Gene3D" id="3.40.250.10">
    <property type="entry name" value="Rhodanese-like domain"/>
    <property type="match status" value="1"/>
</dbReference>
<dbReference type="Pfam" id="PF00581">
    <property type="entry name" value="Rhodanese"/>
    <property type="match status" value="1"/>
</dbReference>
<dbReference type="PROSITE" id="PS50206">
    <property type="entry name" value="RHODANESE_3"/>
    <property type="match status" value="1"/>
</dbReference>
<organism evidence="2 3">
    <name type="scientific">Candidatus Auribacter fodinae</name>
    <dbReference type="NCBI Taxonomy" id="2093366"/>
    <lineage>
        <taxon>Bacteria</taxon>
        <taxon>Pseudomonadati</taxon>
        <taxon>Candidatus Auribacterota</taxon>
        <taxon>Candidatus Auribacteria</taxon>
        <taxon>Candidatus Auribacterales</taxon>
        <taxon>Candidatus Auribacteraceae</taxon>
        <taxon>Candidatus Auribacter</taxon>
    </lineage>
</organism>
<gene>
    <name evidence="2" type="ORF">C4541_01910</name>
</gene>
<dbReference type="PANTHER" id="PTHR43031">
    <property type="entry name" value="FAD-DEPENDENT OXIDOREDUCTASE"/>
    <property type="match status" value="1"/>
</dbReference>
<dbReference type="EMBL" id="QZJZ01000013">
    <property type="protein sequence ID" value="RJP61382.1"/>
    <property type="molecule type" value="Genomic_DNA"/>
</dbReference>
<dbReference type="InterPro" id="IPR036873">
    <property type="entry name" value="Rhodanese-like_dom_sf"/>
</dbReference>
<proteinExistence type="predicted"/>